<reference evidence="1 2" key="1">
    <citation type="submission" date="2018-03" db="EMBL/GenBank/DDBJ databases">
        <title>Streptomyces dioscori sp. nov., a novel endophytic actinobacterium isolated from bulbil of Dioscorea bulbifera L.</title>
        <authorList>
            <person name="Zhikuan W."/>
        </authorList>
    </citation>
    <scope>NUCLEOTIDE SEQUENCE [LARGE SCALE GENOMIC DNA]</scope>
    <source>
        <strain evidence="1 2">A217</strain>
    </source>
</reference>
<gene>
    <name evidence="1" type="ORF">C6Y14_05415</name>
</gene>
<dbReference type="EMBL" id="PYBJ01000002">
    <property type="protein sequence ID" value="PSM44465.1"/>
    <property type="molecule type" value="Genomic_DNA"/>
</dbReference>
<sequence length="38" mass="3684">MRTARRVATVLIGTAALLGALASQAAAIGIDLGGGVTF</sequence>
<dbReference type="Proteomes" id="UP000240429">
    <property type="component" value="Unassembled WGS sequence"/>
</dbReference>
<proteinExistence type="predicted"/>
<name>A0A2P8QDX1_9ACTN</name>
<comment type="caution">
    <text evidence="1">The sequence shown here is derived from an EMBL/GenBank/DDBJ whole genome shotgun (WGS) entry which is preliminary data.</text>
</comment>
<evidence type="ECO:0000313" key="1">
    <source>
        <dbReference type="EMBL" id="PSM44465.1"/>
    </source>
</evidence>
<dbReference type="AlphaFoldDB" id="A0A2P8QDX1"/>
<keyword evidence="2" id="KW-1185">Reference proteome</keyword>
<evidence type="ECO:0000313" key="2">
    <source>
        <dbReference type="Proteomes" id="UP000240429"/>
    </source>
</evidence>
<organism evidence="1 2">
    <name type="scientific">Streptomyces dioscori</name>
    <dbReference type="NCBI Taxonomy" id="2109333"/>
    <lineage>
        <taxon>Bacteria</taxon>
        <taxon>Bacillati</taxon>
        <taxon>Actinomycetota</taxon>
        <taxon>Actinomycetes</taxon>
        <taxon>Kitasatosporales</taxon>
        <taxon>Streptomycetaceae</taxon>
        <taxon>Streptomyces</taxon>
        <taxon>Streptomyces aurantiacus group</taxon>
    </lineage>
</organism>
<accession>A0A2P8QDX1</accession>
<protein>
    <submittedName>
        <fullName evidence="1">Uncharacterized protein</fullName>
    </submittedName>
</protein>